<protein>
    <submittedName>
        <fullName evidence="1">Uncharacterized protein</fullName>
    </submittedName>
</protein>
<dbReference type="Proteomes" id="UP000008311">
    <property type="component" value="Unassembled WGS sequence"/>
</dbReference>
<organism evidence="1 2">
    <name type="scientific">Ricinus communis</name>
    <name type="common">Castor bean</name>
    <dbReference type="NCBI Taxonomy" id="3988"/>
    <lineage>
        <taxon>Eukaryota</taxon>
        <taxon>Viridiplantae</taxon>
        <taxon>Streptophyta</taxon>
        <taxon>Embryophyta</taxon>
        <taxon>Tracheophyta</taxon>
        <taxon>Spermatophyta</taxon>
        <taxon>Magnoliopsida</taxon>
        <taxon>eudicotyledons</taxon>
        <taxon>Gunneridae</taxon>
        <taxon>Pentapetalae</taxon>
        <taxon>rosids</taxon>
        <taxon>fabids</taxon>
        <taxon>Malpighiales</taxon>
        <taxon>Euphorbiaceae</taxon>
        <taxon>Acalyphoideae</taxon>
        <taxon>Acalypheae</taxon>
        <taxon>Ricinus</taxon>
    </lineage>
</organism>
<dbReference type="AlphaFoldDB" id="B9RRK0"/>
<evidence type="ECO:0000313" key="1">
    <source>
        <dbReference type="EMBL" id="EEF45986.1"/>
    </source>
</evidence>
<reference evidence="2" key="1">
    <citation type="journal article" date="2010" name="Nat. Biotechnol.">
        <title>Draft genome sequence of the oilseed species Ricinus communis.</title>
        <authorList>
            <person name="Chan A.P."/>
            <person name="Crabtree J."/>
            <person name="Zhao Q."/>
            <person name="Lorenzi H."/>
            <person name="Orvis J."/>
            <person name="Puiu D."/>
            <person name="Melake-Berhan A."/>
            <person name="Jones K.M."/>
            <person name="Redman J."/>
            <person name="Chen G."/>
            <person name="Cahoon E.B."/>
            <person name="Gedil M."/>
            <person name="Stanke M."/>
            <person name="Haas B.J."/>
            <person name="Wortman J.R."/>
            <person name="Fraser-Liggett C.M."/>
            <person name="Ravel J."/>
            <person name="Rabinowicz P.D."/>
        </authorList>
    </citation>
    <scope>NUCLEOTIDE SEQUENCE [LARGE SCALE GENOMIC DNA]</scope>
    <source>
        <strain evidence="2">cv. Hale</strain>
    </source>
</reference>
<keyword evidence="2" id="KW-1185">Reference proteome</keyword>
<proteinExistence type="predicted"/>
<dbReference type="InParanoid" id="B9RRK0"/>
<accession>B9RRK0</accession>
<name>B9RRK0_RICCO</name>
<gene>
    <name evidence="1" type="ORF">RCOM_1644730</name>
</gene>
<evidence type="ECO:0000313" key="2">
    <source>
        <dbReference type="Proteomes" id="UP000008311"/>
    </source>
</evidence>
<sequence>MQRRTRPIERKKGPEVGCIILGQELKQKQEATRPSSTLTAVRTESNGRLGDSVKDYFLYFSFPANAVGKTLESGVALSETRSYRNRNHVVLVYPQPMSINPPFFLAAGTATTSSHRWESIDSHNGADERLSLASEEYMKEPYHLFAEGFDQLSGYPATPLQERAAQTNVSCYTESPVGHRGPSGKAMIRRGTDHSFFHWGQESTITTRDEPWFGELKLALGVIGCRAIPHLDSNTDKSLSGPHRNRGKKDFSSRVVGIVLHCSSFRGKSKS</sequence>
<dbReference type="EMBL" id="EQ973805">
    <property type="protein sequence ID" value="EEF45986.1"/>
    <property type="molecule type" value="Genomic_DNA"/>
</dbReference>